<dbReference type="OrthoDB" id="269151at2759"/>
<dbReference type="GO" id="GO:0005739">
    <property type="term" value="C:mitochondrion"/>
    <property type="evidence" value="ECO:0007669"/>
    <property type="project" value="TreeGrafter"/>
</dbReference>
<dbReference type="STRING" id="139825.A0A401H2E7"/>
<name>A0A401H2E7_9APHY</name>
<accession>A0A401H2E7</accession>
<keyword evidence="1" id="KW-0547">Nucleotide-binding</keyword>
<dbReference type="Gene3D" id="3.40.50.300">
    <property type="entry name" value="P-loop containing nucleotide triphosphate hydrolases"/>
    <property type="match status" value="1"/>
</dbReference>
<organism evidence="3 4">
    <name type="scientific">Sparassis crispa</name>
    <dbReference type="NCBI Taxonomy" id="139825"/>
    <lineage>
        <taxon>Eukaryota</taxon>
        <taxon>Fungi</taxon>
        <taxon>Dikarya</taxon>
        <taxon>Basidiomycota</taxon>
        <taxon>Agaricomycotina</taxon>
        <taxon>Agaricomycetes</taxon>
        <taxon>Polyporales</taxon>
        <taxon>Sparassidaceae</taxon>
        <taxon>Sparassis</taxon>
    </lineage>
</organism>
<dbReference type="PANTHER" id="PTHR45782:SF4">
    <property type="entry name" value="MITOCHONDRIAL RIBOSOME-ASSOCIATED GTPASE 1"/>
    <property type="match status" value="1"/>
</dbReference>
<protein>
    <submittedName>
        <fullName evidence="3">Uncharacterized protein</fullName>
    </submittedName>
</protein>
<dbReference type="InterPro" id="IPR027417">
    <property type="entry name" value="P-loop_NTPase"/>
</dbReference>
<evidence type="ECO:0000256" key="2">
    <source>
        <dbReference type="ARBA" id="ARBA00023134"/>
    </source>
</evidence>
<evidence type="ECO:0000313" key="4">
    <source>
        <dbReference type="Proteomes" id="UP000287166"/>
    </source>
</evidence>
<evidence type="ECO:0000313" key="3">
    <source>
        <dbReference type="EMBL" id="GBE88607.1"/>
    </source>
</evidence>
<gene>
    <name evidence="3" type="ORF">SCP_1400110</name>
</gene>
<dbReference type="GO" id="GO:0005525">
    <property type="term" value="F:GTP binding"/>
    <property type="evidence" value="ECO:0007669"/>
    <property type="project" value="UniProtKB-KW"/>
</dbReference>
<proteinExistence type="predicted"/>
<dbReference type="RefSeq" id="XP_027619520.1">
    <property type="nucleotide sequence ID" value="XM_027763719.1"/>
</dbReference>
<reference evidence="3 4" key="1">
    <citation type="journal article" date="2018" name="Sci. Rep.">
        <title>Genome sequence of the cauliflower mushroom Sparassis crispa (Hanabiratake) and its association with beneficial usage.</title>
        <authorList>
            <person name="Kiyama R."/>
            <person name="Furutani Y."/>
            <person name="Kawaguchi K."/>
            <person name="Nakanishi T."/>
        </authorList>
    </citation>
    <scope>NUCLEOTIDE SEQUENCE [LARGE SCALE GENOMIC DNA]</scope>
</reference>
<dbReference type="GO" id="GO:0003924">
    <property type="term" value="F:GTPase activity"/>
    <property type="evidence" value="ECO:0007669"/>
    <property type="project" value="TreeGrafter"/>
</dbReference>
<dbReference type="PANTHER" id="PTHR45782">
    <property type="entry name" value="MITOCHONDRIAL RIBOSOME-ASSOCIATED GTPASE 1"/>
    <property type="match status" value="1"/>
</dbReference>
<keyword evidence="2" id="KW-0342">GTP-binding</keyword>
<dbReference type="EMBL" id="BFAD01000014">
    <property type="protein sequence ID" value="GBE88607.1"/>
    <property type="molecule type" value="Genomic_DNA"/>
</dbReference>
<dbReference type="GeneID" id="38785524"/>
<sequence length="127" mass="14100">MLTHIPFPVLPAPPSWFPGHMLQFAKSLPTLLTRTDVVLELRDARLPLTSINRNFEGALQKWRRERGRTNDETIAASAAASALPSLPTATSTGRVCERIVVFNKRDLVPEWGIEVCAHLSQLCCGRP</sequence>
<keyword evidence="4" id="KW-1185">Reference proteome</keyword>
<dbReference type="InParanoid" id="A0A401H2E7"/>
<dbReference type="GO" id="GO:0032543">
    <property type="term" value="P:mitochondrial translation"/>
    <property type="evidence" value="ECO:0007669"/>
    <property type="project" value="TreeGrafter"/>
</dbReference>
<evidence type="ECO:0000256" key="1">
    <source>
        <dbReference type="ARBA" id="ARBA00022741"/>
    </source>
</evidence>
<dbReference type="Proteomes" id="UP000287166">
    <property type="component" value="Unassembled WGS sequence"/>
</dbReference>
<comment type="caution">
    <text evidence="3">The sequence shown here is derived from an EMBL/GenBank/DDBJ whole genome shotgun (WGS) entry which is preliminary data.</text>
</comment>
<dbReference type="AlphaFoldDB" id="A0A401H2E7"/>